<keyword evidence="2" id="KW-1185">Reference proteome</keyword>
<protein>
    <submittedName>
        <fullName evidence="1">Uncharacterized protein</fullName>
    </submittedName>
</protein>
<dbReference type="AlphaFoldDB" id="A0A918Q2H1"/>
<reference evidence="1" key="1">
    <citation type="journal article" date="2014" name="Int. J. Syst. Evol. Microbiol.">
        <title>Complete genome sequence of Corynebacterium casei LMG S-19264T (=DSM 44701T), isolated from a smear-ripened cheese.</title>
        <authorList>
            <consortium name="US DOE Joint Genome Institute (JGI-PGF)"/>
            <person name="Walter F."/>
            <person name="Albersmeier A."/>
            <person name="Kalinowski J."/>
            <person name="Ruckert C."/>
        </authorList>
    </citation>
    <scope>NUCLEOTIDE SEQUENCE</scope>
    <source>
        <strain evidence="1">JCM 4988</strain>
    </source>
</reference>
<evidence type="ECO:0000313" key="1">
    <source>
        <dbReference type="EMBL" id="GGZ31524.1"/>
    </source>
</evidence>
<gene>
    <name evidence="1" type="ORF">GCM10010387_26880</name>
</gene>
<dbReference type="Proteomes" id="UP000630936">
    <property type="component" value="Unassembled WGS sequence"/>
</dbReference>
<reference evidence="1" key="2">
    <citation type="submission" date="2020-09" db="EMBL/GenBank/DDBJ databases">
        <authorList>
            <person name="Sun Q."/>
            <person name="Ohkuma M."/>
        </authorList>
    </citation>
    <scope>NUCLEOTIDE SEQUENCE</scope>
    <source>
        <strain evidence="1">JCM 4988</strain>
    </source>
</reference>
<accession>A0A918Q2H1</accession>
<proteinExistence type="predicted"/>
<evidence type="ECO:0000313" key="2">
    <source>
        <dbReference type="Proteomes" id="UP000630936"/>
    </source>
</evidence>
<dbReference type="EMBL" id="BMWG01000006">
    <property type="protein sequence ID" value="GGZ31524.1"/>
    <property type="molecule type" value="Genomic_DNA"/>
</dbReference>
<name>A0A918Q2H1_9ACTN</name>
<sequence>MSGMDEAVSFFNSYLDADYAGNLAVRSESDEVLKERQIASRGFWHSTLNAPLSPGFGRPVGMPSEELARLAAKMNPVRRRLFLVAEYDDVEWGALYAGYIGGRGRTVQSYGGLLYAAGINGELKIIASYKEDIDKVPPPLRWCHSQGVEITLSGNPVAIRPLEVPTGRIAHKQDWEAFRNAGGDR</sequence>
<organism evidence="1 2">
    <name type="scientific">Streptomyces inusitatus</name>
    <dbReference type="NCBI Taxonomy" id="68221"/>
    <lineage>
        <taxon>Bacteria</taxon>
        <taxon>Bacillati</taxon>
        <taxon>Actinomycetota</taxon>
        <taxon>Actinomycetes</taxon>
        <taxon>Kitasatosporales</taxon>
        <taxon>Streptomycetaceae</taxon>
        <taxon>Streptomyces</taxon>
    </lineage>
</organism>
<comment type="caution">
    <text evidence="1">The sequence shown here is derived from an EMBL/GenBank/DDBJ whole genome shotgun (WGS) entry which is preliminary data.</text>
</comment>